<dbReference type="KEGG" id="ares:IWH25_02045"/>
<sequence length="227" mass="24802">MPDARRRFEYRLRFPDGARRVIPIVLDGTTLGCVEPPPVARAWTALACHRCPHCPLDAAEALCPLAARLDPLVEVLGSVLSYEALDVEVASGERTVSTHAPAQAVASSIIGLIGATSGCPHTAFLKPLAWFHQPFAGEEETVFRAVSAWFLKQHFRELDGETPDWSLAGLRQRYDALHTVNVHLARRLRQASSADATANAIVRLDMFTKAISGEIDDILGFLRGRLG</sequence>
<dbReference type="Proteomes" id="UP000663444">
    <property type="component" value="Chromosome"/>
</dbReference>
<name>A0A974SPP9_9RHOO</name>
<protein>
    <submittedName>
        <fullName evidence="1">Uncharacterized protein</fullName>
    </submittedName>
</protein>
<reference evidence="1" key="1">
    <citation type="submission" date="2020-11" db="EMBL/GenBank/DDBJ databases">
        <title>Azospira restricta DSM 18626 genome sequence.</title>
        <authorList>
            <person name="Moe W.M."/>
        </authorList>
    </citation>
    <scope>NUCLEOTIDE SEQUENCE</scope>
    <source>
        <strain evidence="1">DSM 18626</strain>
    </source>
</reference>
<proteinExistence type="predicted"/>
<dbReference type="Pfam" id="PF21842">
    <property type="entry name" value="DUF6901"/>
    <property type="match status" value="1"/>
</dbReference>
<accession>A0A974SPP9</accession>
<evidence type="ECO:0000313" key="2">
    <source>
        <dbReference type="Proteomes" id="UP000663444"/>
    </source>
</evidence>
<evidence type="ECO:0000313" key="1">
    <source>
        <dbReference type="EMBL" id="QRJ64162.1"/>
    </source>
</evidence>
<dbReference type="AlphaFoldDB" id="A0A974SPP9"/>
<dbReference type="RefSeq" id="WP_203387701.1">
    <property type="nucleotide sequence ID" value="NZ_CP064781.1"/>
</dbReference>
<keyword evidence="2" id="KW-1185">Reference proteome</keyword>
<gene>
    <name evidence="1" type="ORF">IWH25_02045</name>
</gene>
<dbReference type="EMBL" id="CP064781">
    <property type="protein sequence ID" value="QRJ64162.1"/>
    <property type="molecule type" value="Genomic_DNA"/>
</dbReference>
<dbReference type="InterPro" id="IPR054196">
    <property type="entry name" value="DUF6901"/>
</dbReference>
<organism evidence="1 2">
    <name type="scientific">Azospira restricta</name>
    <dbReference type="NCBI Taxonomy" id="404405"/>
    <lineage>
        <taxon>Bacteria</taxon>
        <taxon>Pseudomonadati</taxon>
        <taxon>Pseudomonadota</taxon>
        <taxon>Betaproteobacteria</taxon>
        <taxon>Rhodocyclales</taxon>
        <taxon>Rhodocyclaceae</taxon>
        <taxon>Azospira</taxon>
    </lineage>
</organism>